<evidence type="ECO:0000256" key="2">
    <source>
        <dbReference type="ARBA" id="ARBA00022448"/>
    </source>
</evidence>
<dbReference type="PROSITE" id="PS00211">
    <property type="entry name" value="ABC_TRANSPORTER_1"/>
    <property type="match status" value="1"/>
</dbReference>
<keyword evidence="2" id="KW-0813">Transport</keyword>
<dbReference type="EMBL" id="CP012159">
    <property type="protein sequence ID" value="AKT41334.1"/>
    <property type="molecule type" value="Genomic_DNA"/>
</dbReference>
<name>A0A0K1EKE2_CHOCO</name>
<dbReference type="InterPro" id="IPR003593">
    <property type="entry name" value="AAA+_ATPase"/>
</dbReference>
<dbReference type="Gene3D" id="3.40.50.300">
    <property type="entry name" value="P-loop containing nucleotide triphosphate hydrolases"/>
    <property type="match status" value="1"/>
</dbReference>
<proteinExistence type="inferred from homology"/>
<dbReference type="InterPro" id="IPR027417">
    <property type="entry name" value="P-loop_NTPase"/>
</dbReference>
<evidence type="ECO:0000256" key="3">
    <source>
        <dbReference type="ARBA" id="ARBA00022741"/>
    </source>
</evidence>
<dbReference type="OrthoDB" id="9782163at2"/>
<dbReference type="AlphaFoldDB" id="A0A0K1EKE2"/>
<dbReference type="SMART" id="SM00382">
    <property type="entry name" value="AAA"/>
    <property type="match status" value="1"/>
</dbReference>
<dbReference type="RefSeq" id="WP_050433138.1">
    <property type="nucleotide sequence ID" value="NZ_CP012159.1"/>
</dbReference>
<gene>
    <name evidence="6" type="ORF">CMC5_055330</name>
</gene>
<dbReference type="InterPro" id="IPR003439">
    <property type="entry name" value="ABC_transporter-like_ATP-bd"/>
</dbReference>
<dbReference type="InterPro" id="IPR017871">
    <property type="entry name" value="ABC_transporter-like_CS"/>
</dbReference>
<dbReference type="PROSITE" id="PS50893">
    <property type="entry name" value="ABC_TRANSPORTER_2"/>
    <property type="match status" value="1"/>
</dbReference>
<evidence type="ECO:0000313" key="7">
    <source>
        <dbReference type="Proteomes" id="UP000067626"/>
    </source>
</evidence>
<dbReference type="SUPFAM" id="SSF52540">
    <property type="entry name" value="P-loop containing nucleoside triphosphate hydrolases"/>
    <property type="match status" value="1"/>
</dbReference>
<protein>
    <submittedName>
        <fullName evidence="6">Multidrug ABC transporter ATPase</fullName>
    </submittedName>
</protein>
<reference evidence="6 7" key="1">
    <citation type="submission" date="2015-07" db="EMBL/GenBank/DDBJ databases">
        <title>Genome analysis of myxobacterium Chondromyces crocatus Cm c5 reveals a high potential for natural compound synthesis and the genetic basis for the loss of fruiting body formation.</title>
        <authorList>
            <person name="Zaburannyi N."/>
            <person name="Bunk B."/>
            <person name="Maier J."/>
            <person name="Overmann J."/>
            <person name="Mueller R."/>
        </authorList>
    </citation>
    <scope>NUCLEOTIDE SEQUENCE [LARGE SCALE GENOMIC DNA]</scope>
    <source>
        <strain evidence="6 7">Cm c5</strain>
    </source>
</reference>
<dbReference type="STRING" id="52.CMC5_055330"/>
<comment type="similarity">
    <text evidence="1">Belongs to the ABC transporter superfamily.</text>
</comment>
<keyword evidence="4" id="KW-0067">ATP-binding</keyword>
<dbReference type="KEGG" id="ccro:CMC5_055330"/>
<dbReference type="GO" id="GO:0005524">
    <property type="term" value="F:ATP binding"/>
    <property type="evidence" value="ECO:0007669"/>
    <property type="project" value="UniProtKB-KW"/>
</dbReference>
<dbReference type="Pfam" id="PF00005">
    <property type="entry name" value="ABC_tran"/>
    <property type="match status" value="1"/>
</dbReference>
<feature type="domain" description="ABC transporter" evidence="5">
    <location>
        <begin position="3"/>
        <end position="208"/>
    </location>
</feature>
<evidence type="ECO:0000259" key="5">
    <source>
        <dbReference type="PROSITE" id="PS50893"/>
    </source>
</evidence>
<evidence type="ECO:0000256" key="4">
    <source>
        <dbReference type="ARBA" id="ARBA00022840"/>
    </source>
</evidence>
<sequence length="208" mass="21605">MSLRIEGLHKRFGGREVLRGVELGIEPGERVALVGTNGVGKSTLLSVVAGLIEPEAGTVVLHGTSLLGRDAPARAGLGYLPEAAAAPPHLSVRELLALVAALKRAPSLEGAVLDRVGARSTLDLRMGSLSLGQRRRACLAAALVGDPTLLVLDEPTNGLDPAGLTMLIALLRERAAQGAMVLVATHDFSFADAIGARHVRLEEGRVQG</sequence>
<dbReference type="PANTHER" id="PTHR43335">
    <property type="entry name" value="ABC TRANSPORTER, ATP-BINDING PROTEIN"/>
    <property type="match status" value="1"/>
</dbReference>
<dbReference type="PANTHER" id="PTHR43335:SF2">
    <property type="entry name" value="ABC TRANSPORTER, ATP-BINDING PROTEIN"/>
    <property type="match status" value="1"/>
</dbReference>
<keyword evidence="3" id="KW-0547">Nucleotide-binding</keyword>
<organism evidence="6 7">
    <name type="scientific">Chondromyces crocatus</name>
    <dbReference type="NCBI Taxonomy" id="52"/>
    <lineage>
        <taxon>Bacteria</taxon>
        <taxon>Pseudomonadati</taxon>
        <taxon>Myxococcota</taxon>
        <taxon>Polyangia</taxon>
        <taxon>Polyangiales</taxon>
        <taxon>Polyangiaceae</taxon>
        <taxon>Chondromyces</taxon>
    </lineage>
</organism>
<accession>A0A0K1EKE2</accession>
<keyword evidence="7" id="KW-1185">Reference proteome</keyword>
<evidence type="ECO:0000256" key="1">
    <source>
        <dbReference type="ARBA" id="ARBA00005417"/>
    </source>
</evidence>
<evidence type="ECO:0000313" key="6">
    <source>
        <dbReference type="EMBL" id="AKT41334.1"/>
    </source>
</evidence>
<dbReference type="GO" id="GO:0016887">
    <property type="term" value="F:ATP hydrolysis activity"/>
    <property type="evidence" value="ECO:0007669"/>
    <property type="project" value="InterPro"/>
</dbReference>
<dbReference type="Proteomes" id="UP000067626">
    <property type="component" value="Chromosome"/>
</dbReference>
<dbReference type="CDD" id="cd03230">
    <property type="entry name" value="ABC_DR_subfamily_A"/>
    <property type="match status" value="1"/>
</dbReference>